<reference evidence="1 2" key="1">
    <citation type="submission" date="2015-04" db="EMBL/GenBank/DDBJ databases">
        <authorList>
            <person name="Syromyatnikov M.Y."/>
            <person name="Popov V.N."/>
        </authorList>
    </citation>
    <scope>NUCLEOTIDE SEQUENCE [LARGE SCALE GENOMIC DNA]</scope>
</reference>
<name>A0A1J1HJT2_9DIPT</name>
<evidence type="ECO:0000313" key="2">
    <source>
        <dbReference type="Proteomes" id="UP000183832"/>
    </source>
</evidence>
<keyword evidence="2" id="KW-1185">Reference proteome</keyword>
<dbReference type="OrthoDB" id="10001926at2759"/>
<dbReference type="AlphaFoldDB" id="A0A1J1HJT2"/>
<accession>A0A1J1HJT2</accession>
<evidence type="ECO:0000313" key="1">
    <source>
        <dbReference type="EMBL" id="CRK86513.1"/>
    </source>
</evidence>
<gene>
    <name evidence="1" type="ORF">CLUMA_CG000273</name>
</gene>
<organism evidence="1 2">
    <name type="scientific">Clunio marinus</name>
    <dbReference type="NCBI Taxonomy" id="568069"/>
    <lineage>
        <taxon>Eukaryota</taxon>
        <taxon>Metazoa</taxon>
        <taxon>Ecdysozoa</taxon>
        <taxon>Arthropoda</taxon>
        <taxon>Hexapoda</taxon>
        <taxon>Insecta</taxon>
        <taxon>Pterygota</taxon>
        <taxon>Neoptera</taxon>
        <taxon>Endopterygota</taxon>
        <taxon>Diptera</taxon>
        <taxon>Nematocera</taxon>
        <taxon>Chironomoidea</taxon>
        <taxon>Chironomidae</taxon>
        <taxon>Clunio</taxon>
    </lineage>
</organism>
<sequence>MRFGIENLPHVKNSDCPQRALEEIEKTMILKNFVEVIPSNQTRTLQKTVQFFIEDLKGEINQEKTNILQCSTCPSLFAFHIPTIALRHSYHFALMSFRHHSPMDLIYSLKSIKSRRALNKQLCDIRSTVDIMTFS</sequence>
<dbReference type="EMBL" id="CVRI01000001">
    <property type="protein sequence ID" value="CRK86513.1"/>
    <property type="molecule type" value="Genomic_DNA"/>
</dbReference>
<proteinExistence type="predicted"/>
<protein>
    <submittedName>
        <fullName evidence="1">CLUMA_CG000273, isoform A</fullName>
    </submittedName>
</protein>
<dbReference type="Proteomes" id="UP000183832">
    <property type="component" value="Unassembled WGS sequence"/>
</dbReference>